<feature type="domain" description="YjiS-like" evidence="1">
    <location>
        <begin position="49"/>
        <end position="81"/>
    </location>
</feature>
<dbReference type="Proteomes" id="UP000284119">
    <property type="component" value="Unassembled WGS sequence"/>
</dbReference>
<evidence type="ECO:0000313" key="3">
    <source>
        <dbReference type="Proteomes" id="UP000284119"/>
    </source>
</evidence>
<gene>
    <name evidence="2" type="ORF">D5396_05425</name>
</gene>
<dbReference type="RefSeq" id="WP_112164403.1">
    <property type="nucleotide sequence ID" value="NZ_CP065024.1"/>
</dbReference>
<dbReference type="InterPro" id="IPR009506">
    <property type="entry name" value="YjiS-like"/>
</dbReference>
<sequence length="95" mass="10821">MKNIIEERQFAACEIVVCERVIATDTVAPLHTVQTPVKKAGLAGQVYAAIYSWNERRVSRKILHSLSTDQLKDIGLAKSDIDREYPRSVWPNWPK</sequence>
<organism evidence="2 3">
    <name type="scientific">Rahnella inusitata</name>
    <dbReference type="NCBI Taxonomy" id="58169"/>
    <lineage>
        <taxon>Bacteria</taxon>
        <taxon>Pseudomonadati</taxon>
        <taxon>Pseudomonadota</taxon>
        <taxon>Gammaproteobacteria</taxon>
        <taxon>Enterobacterales</taxon>
        <taxon>Yersiniaceae</taxon>
        <taxon>Rahnella</taxon>
    </lineage>
</organism>
<keyword evidence="3" id="KW-1185">Reference proteome</keyword>
<evidence type="ECO:0000259" key="1">
    <source>
        <dbReference type="Pfam" id="PF06568"/>
    </source>
</evidence>
<evidence type="ECO:0000313" key="2">
    <source>
        <dbReference type="EMBL" id="RJT14905.1"/>
    </source>
</evidence>
<comment type="caution">
    <text evidence="2">The sequence shown here is derived from an EMBL/GenBank/DDBJ whole genome shotgun (WGS) entry which is preliminary data.</text>
</comment>
<reference evidence="2 3" key="1">
    <citation type="submission" date="2018-09" db="EMBL/GenBank/DDBJ databases">
        <authorList>
            <person name="Le Fleche-Mateos A."/>
        </authorList>
    </citation>
    <scope>NUCLEOTIDE SEQUENCE [LARGE SCALE GENOMIC DNA]</scope>
    <source>
        <strain evidence="2 3">DSM 30078</strain>
    </source>
</reference>
<protein>
    <submittedName>
        <fullName evidence="2">DUF1127 domain-containing protein</fullName>
    </submittedName>
</protein>
<dbReference type="GeneID" id="88081360"/>
<dbReference type="Pfam" id="PF06568">
    <property type="entry name" value="YjiS-like"/>
    <property type="match status" value="1"/>
</dbReference>
<dbReference type="EMBL" id="RAHG01000002">
    <property type="protein sequence ID" value="RJT14905.1"/>
    <property type="molecule type" value="Genomic_DNA"/>
</dbReference>
<accession>A0ABX9P409</accession>
<name>A0ABX9P409_9GAMM</name>
<proteinExistence type="predicted"/>